<dbReference type="InterPro" id="IPR014710">
    <property type="entry name" value="RmlC-like_jellyroll"/>
</dbReference>
<sequence length="190" mass="22254">MSAALIAHISRYVPLSEEDALAIGKRTSTTTVEKKEYLLKEGQVCRYSYFVEKGCLRMFFITDKGTEQITQFALEGWWMADNMSLLQQAPSGFCIQAIEPAEVVYIDQAQQERLIKEVPQTERYFRIMMQYAFAAAQQRVRFFHDLSKEESYRHFADRFPGFVQRIPQYMLASYLGITPEYLSEIRKKIR</sequence>
<dbReference type="InterPro" id="IPR000595">
    <property type="entry name" value="cNMP-bd_dom"/>
</dbReference>
<proteinExistence type="predicted"/>
<evidence type="ECO:0000313" key="2">
    <source>
        <dbReference type="EMBL" id="GAA4469321.1"/>
    </source>
</evidence>
<feature type="domain" description="Cyclic nucleotide-binding" evidence="1">
    <location>
        <begin position="11"/>
        <end position="115"/>
    </location>
</feature>
<gene>
    <name evidence="2" type="ORF">GCM10023093_28550</name>
</gene>
<accession>A0ABP8NLT4</accession>
<dbReference type="Proteomes" id="UP001500067">
    <property type="component" value="Unassembled WGS sequence"/>
</dbReference>
<evidence type="ECO:0000259" key="1">
    <source>
        <dbReference type="PROSITE" id="PS50042"/>
    </source>
</evidence>
<comment type="caution">
    <text evidence="2">The sequence shown here is derived from an EMBL/GenBank/DDBJ whole genome shotgun (WGS) entry which is preliminary data.</text>
</comment>
<name>A0ABP8NLT4_9BACT</name>
<dbReference type="PROSITE" id="PS50042">
    <property type="entry name" value="CNMP_BINDING_3"/>
    <property type="match status" value="1"/>
</dbReference>
<dbReference type="Gene3D" id="2.60.120.10">
    <property type="entry name" value="Jelly Rolls"/>
    <property type="match status" value="1"/>
</dbReference>
<dbReference type="RefSeq" id="WP_345084598.1">
    <property type="nucleotide sequence ID" value="NZ_BAABFA010000023.1"/>
</dbReference>
<organism evidence="2 3">
    <name type="scientific">Nemorincola caseinilytica</name>
    <dbReference type="NCBI Taxonomy" id="2054315"/>
    <lineage>
        <taxon>Bacteria</taxon>
        <taxon>Pseudomonadati</taxon>
        <taxon>Bacteroidota</taxon>
        <taxon>Chitinophagia</taxon>
        <taxon>Chitinophagales</taxon>
        <taxon>Chitinophagaceae</taxon>
        <taxon>Nemorincola</taxon>
    </lineage>
</organism>
<reference evidence="3" key="1">
    <citation type="journal article" date="2019" name="Int. J. Syst. Evol. Microbiol.">
        <title>The Global Catalogue of Microorganisms (GCM) 10K type strain sequencing project: providing services to taxonomists for standard genome sequencing and annotation.</title>
        <authorList>
            <consortium name="The Broad Institute Genomics Platform"/>
            <consortium name="The Broad Institute Genome Sequencing Center for Infectious Disease"/>
            <person name="Wu L."/>
            <person name="Ma J."/>
        </authorList>
    </citation>
    <scope>NUCLEOTIDE SEQUENCE [LARGE SCALE GENOMIC DNA]</scope>
    <source>
        <strain evidence="3">JCM 32105</strain>
    </source>
</reference>
<dbReference type="Pfam" id="PF00027">
    <property type="entry name" value="cNMP_binding"/>
    <property type="match status" value="1"/>
</dbReference>
<keyword evidence="3" id="KW-1185">Reference proteome</keyword>
<dbReference type="InterPro" id="IPR018490">
    <property type="entry name" value="cNMP-bd_dom_sf"/>
</dbReference>
<dbReference type="SUPFAM" id="SSF51206">
    <property type="entry name" value="cAMP-binding domain-like"/>
    <property type="match status" value="1"/>
</dbReference>
<evidence type="ECO:0000313" key="3">
    <source>
        <dbReference type="Proteomes" id="UP001500067"/>
    </source>
</evidence>
<dbReference type="CDD" id="cd00038">
    <property type="entry name" value="CAP_ED"/>
    <property type="match status" value="1"/>
</dbReference>
<protein>
    <submittedName>
        <fullName evidence="2">Crp/Fnr family transcriptional regulator</fullName>
    </submittedName>
</protein>
<dbReference type="EMBL" id="BAABFA010000023">
    <property type="protein sequence ID" value="GAA4469321.1"/>
    <property type="molecule type" value="Genomic_DNA"/>
</dbReference>